<gene>
    <name evidence="3" type="ORF">DL1_17340</name>
</gene>
<feature type="domain" description="PAS" evidence="2">
    <location>
        <begin position="400"/>
        <end position="467"/>
    </location>
</feature>
<keyword evidence="4" id="KW-1185">Reference proteome</keyword>
<feature type="domain" description="PAS" evidence="2">
    <location>
        <begin position="160"/>
        <end position="228"/>
    </location>
</feature>
<dbReference type="EMBL" id="JHEH01000006">
    <property type="protein sequence ID" value="KEP70322.1"/>
    <property type="molecule type" value="Genomic_DNA"/>
</dbReference>
<dbReference type="eggNOG" id="COG2205">
    <property type="taxonomic scope" value="Bacteria"/>
</dbReference>
<dbReference type="SMART" id="SM00091">
    <property type="entry name" value="PAS"/>
    <property type="match status" value="3"/>
</dbReference>
<dbReference type="InterPro" id="IPR035965">
    <property type="entry name" value="PAS-like_dom_sf"/>
</dbReference>
<protein>
    <submittedName>
        <fullName evidence="3">Diguanylate cyclase</fullName>
    </submittedName>
</protein>
<dbReference type="OrthoDB" id="9797304at2"/>
<sequence length="531" mass="59057">MASVWFEAGFVALTSVGSAILAMLVTWWLIGRARVPDLTEVQHPELEQTVFLFDDHALVDATAPAQALIEATPAGVSDWSRLAGFIGPRFHDFPAQMAGLVERGRIHLVGTQREGGRRPLELIAENIDGLARITLCDPEAEGRGVLVDGLSQRALEDELELMRQTIDRSPALVWRADQTGAISWANRAYILRSGVLETSEDGFIWPLPVLFNFDPNQARNGPIRIALTEAEAGTSWYDCHSFELHGSWLHFALPANAVVRAEQALRDFVQTLSKTFADLPVGLAVFDRQRQLQLFNPALIDLLQLPPEMMTARPTLYAFLDRLRETRMMPEPKDYRSWRTRMTELEKAASTGLHSETWGLPGGQTYRVTGRPHPDGAVAFLFEDISAEIASTRRFRAQLEVSQEVLDRIDDAIAVFQSDGELMSSNVAYCRMWSVDPEAVLGRMSLVDAIGHWREGCQPTPFWSTLKTRPQKIGARDPVSEVVRLKDGTRLQCRLIPLHGGALMVQFSHQPEPSAVLGGKSRRQTNAAAHG</sequence>
<dbReference type="InterPro" id="IPR000014">
    <property type="entry name" value="PAS"/>
</dbReference>
<dbReference type="Gene3D" id="3.30.450.20">
    <property type="entry name" value="PAS domain"/>
    <property type="match status" value="2"/>
</dbReference>
<accession>A0A074U6Q4</accession>
<feature type="domain" description="PAS" evidence="2">
    <location>
        <begin position="270"/>
        <end position="337"/>
    </location>
</feature>
<keyword evidence="1" id="KW-0812">Transmembrane</keyword>
<dbReference type="SUPFAM" id="SSF55785">
    <property type="entry name" value="PYP-like sensor domain (PAS domain)"/>
    <property type="match status" value="2"/>
</dbReference>
<reference evidence="3 4" key="1">
    <citation type="submission" date="2014-03" db="EMBL/GenBank/DDBJ databases">
        <title>The draft genome sequence of Thioclava dalianensis DLFJ1-1.</title>
        <authorList>
            <person name="Lai Q."/>
            <person name="Shao Z."/>
        </authorList>
    </citation>
    <scope>NUCLEOTIDE SEQUENCE [LARGE SCALE GENOMIC DNA]</scope>
    <source>
        <strain evidence="3 4">DLFJ1-1</strain>
    </source>
</reference>
<dbReference type="Proteomes" id="UP000027725">
    <property type="component" value="Unassembled WGS sequence"/>
</dbReference>
<comment type="caution">
    <text evidence="3">The sequence shown here is derived from an EMBL/GenBank/DDBJ whole genome shotgun (WGS) entry which is preliminary data.</text>
</comment>
<evidence type="ECO:0000313" key="4">
    <source>
        <dbReference type="Proteomes" id="UP000027725"/>
    </source>
</evidence>
<proteinExistence type="predicted"/>
<dbReference type="AlphaFoldDB" id="A0A074U6Q4"/>
<dbReference type="Pfam" id="PF12860">
    <property type="entry name" value="PAS_7"/>
    <property type="match status" value="1"/>
</dbReference>
<keyword evidence="1" id="KW-0472">Membrane</keyword>
<name>A0A074U6Q4_9RHOB</name>
<evidence type="ECO:0000313" key="3">
    <source>
        <dbReference type="EMBL" id="KEP70322.1"/>
    </source>
</evidence>
<evidence type="ECO:0000256" key="1">
    <source>
        <dbReference type="SAM" id="Phobius"/>
    </source>
</evidence>
<keyword evidence="1" id="KW-1133">Transmembrane helix</keyword>
<organism evidence="3 4">
    <name type="scientific">Thioclava dalianensis</name>
    <dbReference type="NCBI Taxonomy" id="1185766"/>
    <lineage>
        <taxon>Bacteria</taxon>
        <taxon>Pseudomonadati</taxon>
        <taxon>Pseudomonadota</taxon>
        <taxon>Alphaproteobacteria</taxon>
        <taxon>Rhodobacterales</taxon>
        <taxon>Paracoccaceae</taxon>
        <taxon>Thioclava</taxon>
    </lineage>
</organism>
<feature type="transmembrane region" description="Helical" evidence="1">
    <location>
        <begin position="6"/>
        <end position="30"/>
    </location>
</feature>
<evidence type="ECO:0000259" key="2">
    <source>
        <dbReference type="SMART" id="SM00091"/>
    </source>
</evidence>
<dbReference type="STRING" id="1185766.SAMN05216224_104177"/>
<dbReference type="RefSeq" id="WP_051693388.1">
    <property type="nucleotide sequence ID" value="NZ_FOVB01000004.1"/>
</dbReference>